<evidence type="ECO:0008006" key="5">
    <source>
        <dbReference type="Google" id="ProtNLM"/>
    </source>
</evidence>
<dbReference type="KEGG" id="hch:HCH_06156"/>
<keyword evidence="4" id="KW-1185">Reference proteome</keyword>
<dbReference type="RefSeq" id="WP_011399860.1">
    <property type="nucleotide sequence ID" value="NC_007645.1"/>
</dbReference>
<feature type="transmembrane region" description="Helical" evidence="2">
    <location>
        <begin position="20"/>
        <end position="43"/>
    </location>
</feature>
<reference evidence="3 4" key="1">
    <citation type="journal article" date="2005" name="Nucleic Acids Res.">
        <title>Genomic blueprint of Hahella chejuensis, a marine microbe producing an algicidal agent.</title>
        <authorList>
            <person name="Jeong H."/>
            <person name="Yim J.H."/>
            <person name="Lee C."/>
            <person name="Choi S.-H."/>
            <person name="Park Y.K."/>
            <person name="Yoon S.H."/>
            <person name="Hur C.-G."/>
            <person name="Kang H.-Y."/>
            <person name="Kim D."/>
            <person name="Lee H.H."/>
            <person name="Park K.H."/>
            <person name="Park S.-H."/>
            <person name="Park H.-S."/>
            <person name="Lee H.K."/>
            <person name="Oh T.K."/>
            <person name="Kim J.F."/>
        </authorList>
    </citation>
    <scope>NUCLEOTIDE SEQUENCE [LARGE SCALE GENOMIC DNA]</scope>
    <source>
        <strain evidence="3 4">KCTC 2396</strain>
    </source>
</reference>
<dbReference type="OrthoDB" id="6876592at2"/>
<sequence>MQQVNLYVEAFRPRRDPLSIPVMIAAVVAVMVLGGCYTGYLVWRSAEVTRSQLTAESRKQALVTEIDNMRAQLEARARDTRLQSDNNRLRLQMQNTEALLAALESGLKADGGAMSYSELMVALARHRQEPLWLQRIRIQQGGERLIFSGATLQPDLLPAYLQALGDEPALRGRAFNMLTLKPEQESASARLFEVDTYVETPEPEGRASRPVANSRELSQPVVSAGGKQP</sequence>
<evidence type="ECO:0000313" key="3">
    <source>
        <dbReference type="EMBL" id="ABC32802.1"/>
    </source>
</evidence>
<evidence type="ECO:0000256" key="2">
    <source>
        <dbReference type="SAM" id="Phobius"/>
    </source>
</evidence>
<dbReference type="AlphaFoldDB" id="Q2S972"/>
<evidence type="ECO:0000256" key="1">
    <source>
        <dbReference type="SAM" id="MobiDB-lite"/>
    </source>
</evidence>
<dbReference type="STRING" id="349521.HCH_06156"/>
<feature type="region of interest" description="Disordered" evidence="1">
    <location>
        <begin position="197"/>
        <end position="229"/>
    </location>
</feature>
<keyword evidence="2" id="KW-0812">Transmembrane</keyword>
<evidence type="ECO:0000313" key="4">
    <source>
        <dbReference type="Proteomes" id="UP000000238"/>
    </source>
</evidence>
<dbReference type="EMBL" id="CP000155">
    <property type="protein sequence ID" value="ABC32802.1"/>
    <property type="molecule type" value="Genomic_DNA"/>
</dbReference>
<proteinExistence type="predicted"/>
<dbReference type="HOGENOM" id="CLU_097502_0_0_6"/>
<dbReference type="eggNOG" id="COG3166">
    <property type="taxonomic scope" value="Bacteria"/>
</dbReference>
<dbReference type="Proteomes" id="UP000000238">
    <property type="component" value="Chromosome"/>
</dbReference>
<gene>
    <name evidence="3" type="ordered locus">HCH_06156</name>
</gene>
<name>Q2S972_HAHCH</name>
<accession>Q2S972</accession>
<organism evidence="3 4">
    <name type="scientific">Hahella chejuensis (strain KCTC 2396)</name>
    <dbReference type="NCBI Taxonomy" id="349521"/>
    <lineage>
        <taxon>Bacteria</taxon>
        <taxon>Pseudomonadati</taxon>
        <taxon>Pseudomonadota</taxon>
        <taxon>Gammaproteobacteria</taxon>
        <taxon>Oceanospirillales</taxon>
        <taxon>Hahellaceae</taxon>
        <taxon>Hahella</taxon>
    </lineage>
</organism>
<keyword evidence="2" id="KW-0472">Membrane</keyword>
<protein>
    <recommendedName>
        <fullName evidence="5">Tfp pilus assembly protein PilN</fullName>
    </recommendedName>
</protein>
<keyword evidence="2" id="KW-1133">Transmembrane helix</keyword>